<keyword evidence="4 15" id="KW-1003">Cell membrane</keyword>
<dbReference type="RefSeq" id="WP_085936183.1">
    <property type="nucleotide sequence ID" value="NZ_FUWJ01000007.1"/>
</dbReference>
<comment type="function">
    <text evidence="12 15">F(1)F(0) ATP synthase produces ATP from ADP in the presence of a proton or sodium gradient. F-type ATPases consist of two structural domains, F(1) containing the extramembraneous catalytic core and F(0) containing the membrane proton channel, linked together by a central stalk and a peripheral stalk. During catalysis, ATP synthesis in the catalytic domain of F(1) is coupled via a rotary mechanism of the central stalk subunits to proton translocation.</text>
</comment>
<evidence type="ECO:0000256" key="1">
    <source>
        <dbReference type="ARBA" id="ARBA00004377"/>
    </source>
</evidence>
<dbReference type="STRING" id="225324.SAMN02745126_04525"/>
<dbReference type="PANTHER" id="PTHR33445">
    <property type="entry name" value="ATP SYNTHASE SUBUNIT B', CHLOROPLASTIC"/>
    <property type="match status" value="1"/>
</dbReference>
<evidence type="ECO:0000256" key="13">
    <source>
        <dbReference type="ARBA" id="ARBA00025614"/>
    </source>
</evidence>
<keyword evidence="8 15" id="KW-1133">Transmembrane helix</keyword>
<evidence type="ECO:0000313" key="18">
    <source>
        <dbReference type="Proteomes" id="UP000190092"/>
    </source>
</evidence>
<keyword evidence="7 15" id="KW-0375">Hydrogen ion transport</keyword>
<dbReference type="InterPro" id="IPR050059">
    <property type="entry name" value="ATP_synthase_B_chain"/>
</dbReference>
<evidence type="ECO:0000313" key="17">
    <source>
        <dbReference type="EMBL" id="SKA25440.1"/>
    </source>
</evidence>
<evidence type="ECO:0000256" key="16">
    <source>
        <dbReference type="SAM" id="Coils"/>
    </source>
</evidence>
<sequence length="253" mass="28585">MHIDWWTLALQTVNVLILVWILGRFFFRPVTAIVAKRQEAAKKLLSDASSIRHQAEEARSQADKARAELDAQRLRFLDQSRQEAMAEKARLLDEASRDLAKMREAAAAAAERDRVACDSAMMRHAGELSLEIARRLLSRVPPDMALQTFAEELCREVRSLPDSSRAGLISMSKPGGTIEVLTATDLSDEQKQYLRRKLVEALGAEVPMTFRRDETLMVGLELRGPTTVVRNSWRSDLERIREELTDDGRLGKT</sequence>
<proteinExistence type="inferred from homology"/>
<comment type="subunit">
    <text evidence="14 15">F-type ATPases have 2 components, F(1) - the catalytic core - and F(0) - the membrane proton channel. F(1) has five subunits: alpha(3), beta(3), gamma(1), delta(1), epsilon(1). F(0) has three main subunits: a(1), b(2) and c(10-14). The alpha and beta chains form an alternating ring which encloses part of the gamma chain. F(1) is attached to F(0) by a central stalk formed by the gamma and epsilon chains, while a peripheral stalk is formed by the delta and b chains.</text>
</comment>
<keyword evidence="6 15" id="KW-0812">Transmembrane</keyword>
<dbReference type="AlphaFoldDB" id="A0A1T4SAU7"/>
<reference evidence="18" key="1">
    <citation type="submission" date="2017-02" db="EMBL/GenBank/DDBJ databases">
        <authorList>
            <person name="Varghese N."/>
            <person name="Submissions S."/>
        </authorList>
    </citation>
    <scope>NUCLEOTIDE SEQUENCE [LARGE SCALE GENOMIC DNA]</scope>
    <source>
        <strain evidence="18">ATCC 27094</strain>
    </source>
</reference>
<name>A0A1T4SAU7_9HYPH</name>
<keyword evidence="10 15" id="KW-0472">Membrane</keyword>
<dbReference type="Pfam" id="PF00213">
    <property type="entry name" value="OSCP"/>
    <property type="match status" value="1"/>
</dbReference>
<evidence type="ECO:0000256" key="7">
    <source>
        <dbReference type="ARBA" id="ARBA00022781"/>
    </source>
</evidence>
<evidence type="ECO:0000256" key="8">
    <source>
        <dbReference type="ARBA" id="ARBA00022989"/>
    </source>
</evidence>
<evidence type="ECO:0000256" key="14">
    <source>
        <dbReference type="ARBA" id="ARBA00025830"/>
    </source>
</evidence>
<keyword evidence="5 15" id="KW-0138">CF(0)</keyword>
<evidence type="ECO:0000256" key="9">
    <source>
        <dbReference type="ARBA" id="ARBA00023065"/>
    </source>
</evidence>
<dbReference type="CDD" id="cd06503">
    <property type="entry name" value="ATP-synt_Fo_b"/>
    <property type="match status" value="1"/>
</dbReference>
<keyword evidence="18" id="KW-1185">Reference proteome</keyword>
<dbReference type="GO" id="GO:0046961">
    <property type="term" value="F:proton-transporting ATPase activity, rotational mechanism"/>
    <property type="evidence" value="ECO:0007669"/>
    <property type="project" value="TreeGrafter"/>
</dbReference>
<evidence type="ECO:0000256" key="10">
    <source>
        <dbReference type="ARBA" id="ARBA00023136"/>
    </source>
</evidence>
<dbReference type="PANTHER" id="PTHR33445:SF2">
    <property type="entry name" value="ATP SYNTHASE SUBUNIT B', CHLOROPLASTIC"/>
    <property type="match status" value="1"/>
</dbReference>
<dbReference type="EMBL" id="FUWJ01000007">
    <property type="protein sequence ID" value="SKA25440.1"/>
    <property type="molecule type" value="Genomic_DNA"/>
</dbReference>
<feature type="coiled-coil region" evidence="16">
    <location>
        <begin position="48"/>
        <end position="112"/>
    </location>
</feature>
<gene>
    <name evidence="15" type="primary">atpF</name>
    <name evidence="17" type="ORF">SAMN02745126_04525</name>
</gene>
<evidence type="ECO:0000256" key="2">
    <source>
        <dbReference type="ARBA" id="ARBA00005513"/>
    </source>
</evidence>
<organism evidence="17 18">
    <name type="scientific">Enhydrobacter aerosaccus</name>
    <dbReference type="NCBI Taxonomy" id="225324"/>
    <lineage>
        <taxon>Bacteria</taxon>
        <taxon>Pseudomonadati</taxon>
        <taxon>Pseudomonadota</taxon>
        <taxon>Alphaproteobacteria</taxon>
        <taxon>Hyphomicrobiales</taxon>
        <taxon>Enhydrobacter</taxon>
    </lineage>
</organism>
<dbReference type="HAMAP" id="MF_01398">
    <property type="entry name" value="ATP_synth_b_bprime"/>
    <property type="match status" value="1"/>
</dbReference>
<evidence type="ECO:0000256" key="5">
    <source>
        <dbReference type="ARBA" id="ARBA00022547"/>
    </source>
</evidence>
<keyword evidence="9 15" id="KW-0406">Ion transport</keyword>
<protein>
    <recommendedName>
        <fullName evidence="15">ATP synthase subunit b</fullName>
    </recommendedName>
    <alternativeName>
        <fullName evidence="15">ATP synthase F(0) sector subunit b</fullName>
    </alternativeName>
    <alternativeName>
        <fullName evidence="15">ATPase subunit I</fullName>
    </alternativeName>
    <alternativeName>
        <fullName evidence="15">F-type ATPase subunit b</fullName>
        <shortName evidence="15">F-ATPase subunit b</shortName>
    </alternativeName>
</protein>
<feature type="transmembrane region" description="Helical" evidence="15">
    <location>
        <begin position="6"/>
        <end position="27"/>
    </location>
</feature>
<evidence type="ECO:0000256" key="11">
    <source>
        <dbReference type="ARBA" id="ARBA00023310"/>
    </source>
</evidence>
<comment type="subcellular location">
    <subcellularLocation>
        <location evidence="1">Cell inner membrane</location>
        <topology evidence="1">Single-pass membrane protein</topology>
    </subcellularLocation>
    <subcellularLocation>
        <location evidence="15">Cell membrane</location>
        <topology evidence="15">Single-pass membrane protein</topology>
    </subcellularLocation>
</comment>
<dbReference type="InterPro" id="IPR000711">
    <property type="entry name" value="ATPase_OSCP/dsu"/>
</dbReference>
<dbReference type="GO" id="GO:0046933">
    <property type="term" value="F:proton-transporting ATP synthase activity, rotational mechanism"/>
    <property type="evidence" value="ECO:0007669"/>
    <property type="project" value="UniProtKB-UniRule"/>
</dbReference>
<keyword evidence="16" id="KW-0175">Coiled coil</keyword>
<dbReference type="OrthoDB" id="466272at2"/>
<dbReference type="GO" id="GO:0005886">
    <property type="term" value="C:plasma membrane"/>
    <property type="evidence" value="ECO:0007669"/>
    <property type="project" value="UniProtKB-SubCell"/>
</dbReference>
<evidence type="ECO:0000256" key="4">
    <source>
        <dbReference type="ARBA" id="ARBA00022475"/>
    </source>
</evidence>
<dbReference type="Proteomes" id="UP000190092">
    <property type="component" value="Unassembled WGS sequence"/>
</dbReference>
<dbReference type="GO" id="GO:0045259">
    <property type="term" value="C:proton-transporting ATP synthase complex"/>
    <property type="evidence" value="ECO:0007669"/>
    <property type="project" value="UniProtKB-KW"/>
</dbReference>
<evidence type="ECO:0000256" key="6">
    <source>
        <dbReference type="ARBA" id="ARBA00022692"/>
    </source>
</evidence>
<keyword evidence="3 15" id="KW-0813">Transport</keyword>
<dbReference type="InterPro" id="IPR002146">
    <property type="entry name" value="ATP_synth_b/b'su_bac/chlpt"/>
</dbReference>
<evidence type="ECO:0000256" key="3">
    <source>
        <dbReference type="ARBA" id="ARBA00022448"/>
    </source>
</evidence>
<accession>A0A1T4SAU7</accession>
<evidence type="ECO:0000256" key="15">
    <source>
        <dbReference type="HAMAP-Rule" id="MF_01398"/>
    </source>
</evidence>
<keyword evidence="11 15" id="KW-0066">ATP synthesis</keyword>
<evidence type="ECO:0000256" key="12">
    <source>
        <dbReference type="ARBA" id="ARBA00025198"/>
    </source>
</evidence>
<comment type="function">
    <text evidence="13">Component of the F(0) channel, it forms part of the peripheral stalk, linking F(1) to F(0). The b'-subunit is a diverged and duplicated form of b found in plants and photosynthetic bacteria.</text>
</comment>
<dbReference type="Pfam" id="PF00430">
    <property type="entry name" value="ATP-synt_B"/>
    <property type="match status" value="1"/>
</dbReference>
<comment type="similarity">
    <text evidence="2 15">Belongs to the ATPase B chain family.</text>
</comment>